<evidence type="ECO:0000313" key="5">
    <source>
        <dbReference type="Proteomes" id="UP000694546"/>
    </source>
</evidence>
<sequence length="140" mass="15276">MVAFTSSCYLVLVLLALGPLSAVQAGLRLFNIRANGLPSGLFGTTDGYVEVSCGSAYLGKTSIRKNNPNPWWEEEFTYFKALPNDVLRLTCYDSDVLLDDLLGTCQRPIKVGTHSHDCYLKKGTLSYTYTLDGVAVQAAV</sequence>
<dbReference type="CDD" id="cd00030">
    <property type="entry name" value="C2"/>
    <property type="match status" value="1"/>
</dbReference>
<dbReference type="RefSeq" id="XP_030214494.1">
    <property type="nucleotide sequence ID" value="XM_030358634.1"/>
</dbReference>
<dbReference type="Proteomes" id="UP000694546">
    <property type="component" value="Chromosome 6"/>
</dbReference>
<evidence type="ECO:0000256" key="1">
    <source>
        <dbReference type="ARBA" id="ARBA00022729"/>
    </source>
</evidence>
<evidence type="ECO:0000256" key="2">
    <source>
        <dbReference type="SAM" id="SignalP"/>
    </source>
</evidence>
<dbReference type="InterPro" id="IPR052784">
    <property type="entry name" value="Perforin-1_pore-forming"/>
</dbReference>
<accession>A0A8C4ZTM0</accession>
<dbReference type="InterPro" id="IPR000008">
    <property type="entry name" value="C2_dom"/>
</dbReference>
<dbReference type="Pfam" id="PF00168">
    <property type="entry name" value="C2"/>
    <property type="match status" value="1"/>
</dbReference>
<dbReference type="SUPFAM" id="SSF49562">
    <property type="entry name" value="C2 domain (Calcium/lipid-binding domain, CaLB)"/>
    <property type="match status" value="1"/>
</dbReference>
<keyword evidence="1 2" id="KW-0732">Signal</keyword>
<dbReference type="GeneTree" id="ENSGT00390000012710"/>
<feature type="signal peptide" evidence="2">
    <location>
        <begin position="1"/>
        <end position="22"/>
    </location>
</feature>
<dbReference type="PANTHER" id="PTHR46096:SF3">
    <property type="entry name" value="PERFORIN-1"/>
    <property type="match status" value="1"/>
</dbReference>
<dbReference type="PANTHER" id="PTHR46096">
    <property type="entry name" value="PERFORIN-1"/>
    <property type="match status" value="1"/>
</dbReference>
<feature type="chain" id="PRO_5034424003" evidence="2">
    <location>
        <begin position="23"/>
        <end position="140"/>
    </location>
</feature>
<dbReference type="GO" id="GO:0051607">
    <property type="term" value="P:defense response to virus"/>
    <property type="evidence" value="ECO:0007669"/>
    <property type="project" value="TreeGrafter"/>
</dbReference>
<dbReference type="PROSITE" id="PS50004">
    <property type="entry name" value="C2"/>
    <property type="match status" value="1"/>
</dbReference>
<protein>
    <submittedName>
        <fullName evidence="4">Protein C2-DOMAIN ABA-RELATED 1-like</fullName>
    </submittedName>
</protein>
<dbReference type="GeneID" id="115545454"/>
<evidence type="ECO:0000313" key="4">
    <source>
        <dbReference type="Ensembl" id="ENSGMOP00000021943.2"/>
    </source>
</evidence>
<dbReference type="GO" id="GO:0022829">
    <property type="term" value="F:wide pore channel activity"/>
    <property type="evidence" value="ECO:0007669"/>
    <property type="project" value="TreeGrafter"/>
</dbReference>
<dbReference type="KEGG" id="gmh:115545454"/>
<dbReference type="Gene3D" id="2.60.40.150">
    <property type="entry name" value="C2 domain"/>
    <property type="match status" value="1"/>
</dbReference>
<reference evidence="4" key="1">
    <citation type="submission" date="2025-08" db="UniProtKB">
        <authorList>
            <consortium name="Ensembl"/>
        </authorList>
    </citation>
    <scope>IDENTIFICATION</scope>
</reference>
<dbReference type="GO" id="GO:0016020">
    <property type="term" value="C:membrane"/>
    <property type="evidence" value="ECO:0007669"/>
    <property type="project" value="TreeGrafter"/>
</dbReference>
<dbReference type="Ensembl" id="ENSGMOT00000022461.2">
    <property type="protein sequence ID" value="ENSGMOP00000021943.2"/>
    <property type="gene ID" value="ENSGMOG00000020456.2"/>
</dbReference>
<keyword evidence="5" id="KW-1185">Reference proteome</keyword>
<reference evidence="4" key="2">
    <citation type="submission" date="2025-09" db="UniProtKB">
        <authorList>
            <consortium name="Ensembl"/>
        </authorList>
    </citation>
    <scope>IDENTIFICATION</scope>
</reference>
<gene>
    <name evidence="4" type="primary">LOC115545454</name>
</gene>
<dbReference type="SMART" id="SM00239">
    <property type="entry name" value="C2"/>
    <property type="match status" value="1"/>
</dbReference>
<feature type="domain" description="C2" evidence="3">
    <location>
        <begin position="7"/>
        <end position="127"/>
    </location>
</feature>
<proteinExistence type="predicted"/>
<dbReference type="GO" id="GO:0001913">
    <property type="term" value="P:T cell mediated cytotoxicity"/>
    <property type="evidence" value="ECO:0007669"/>
    <property type="project" value="TreeGrafter"/>
</dbReference>
<evidence type="ECO:0000259" key="3">
    <source>
        <dbReference type="PROSITE" id="PS50004"/>
    </source>
</evidence>
<dbReference type="OMA" id="QPGTHQH"/>
<dbReference type="AlphaFoldDB" id="A0A8C4ZTM0"/>
<name>A0A8C4ZTM0_GADMO</name>
<dbReference type="GO" id="GO:0001771">
    <property type="term" value="P:immunological synapse formation"/>
    <property type="evidence" value="ECO:0007669"/>
    <property type="project" value="TreeGrafter"/>
</dbReference>
<dbReference type="InterPro" id="IPR035892">
    <property type="entry name" value="C2_domain_sf"/>
</dbReference>
<organism evidence="4 5">
    <name type="scientific">Gadus morhua</name>
    <name type="common">Atlantic cod</name>
    <dbReference type="NCBI Taxonomy" id="8049"/>
    <lineage>
        <taxon>Eukaryota</taxon>
        <taxon>Metazoa</taxon>
        <taxon>Chordata</taxon>
        <taxon>Craniata</taxon>
        <taxon>Vertebrata</taxon>
        <taxon>Euteleostomi</taxon>
        <taxon>Actinopterygii</taxon>
        <taxon>Neopterygii</taxon>
        <taxon>Teleostei</taxon>
        <taxon>Neoteleostei</taxon>
        <taxon>Acanthomorphata</taxon>
        <taxon>Zeiogadaria</taxon>
        <taxon>Gadariae</taxon>
        <taxon>Gadiformes</taxon>
        <taxon>Gadoidei</taxon>
        <taxon>Gadidae</taxon>
        <taxon>Gadus</taxon>
    </lineage>
</organism>
<dbReference type="OrthoDB" id="73919at2759"/>